<keyword evidence="1" id="KW-0812">Transmembrane</keyword>
<feature type="domain" description="YdbS-like PH" evidence="2">
    <location>
        <begin position="75"/>
        <end position="144"/>
    </location>
</feature>
<feature type="transmembrane region" description="Helical" evidence="1">
    <location>
        <begin position="54"/>
        <end position="77"/>
    </location>
</feature>
<evidence type="ECO:0008006" key="6">
    <source>
        <dbReference type="Google" id="ProtNLM"/>
    </source>
</evidence>
<dbReference type="Proteomes" id="UP000179264">
    <property type="component" value="Unassembled WGS sequence"/>
</dbReference>
<accession>A0A1G2T902</accession>
<evidence type="ECO:0000313" key="5">
    <source>
        <dbReference type="Proteomes" id="UP000179264"/>
    </source>
</evidence>
<keyword evidence="1" id="KW-0472">Membrane</keyword>
<name>A0A1G2T902_9BACT</name>
<proteinExistence type="predicted"/>
<gene>
    <name evidence="4" type="ORF">A2W58_03805</name>
</gene>
<dbReference type="PANTHER" id="PTHR30595:SF6">
    <property type="entry name" value="SCHLAFEN ALBA-2 DOMAIN-CONTAINING PROTEIN"/>
    <property type="match status" value="1"/>
</dbReference>
<sequence>MRRIIVKEGPLVFLRNVLVMEVVAAIFVYALSFLENYEMLYRTWGIVKFIRYDLFLILIFSGFQLVYVSLLFLDWYFSHFEITEKEITKKSGLIFRHRKSIDASGIVSVETYHSPLGRMMRHATIILHHQSGRVIKMKNLASADDYTHIIKQMVHSSSGQIPTQSISSIIKQGEGLSIEFKETLRFDKRREEVSKEIERMVMKTIVAYLNTEGGTLIIGVSDTGDIVGLESDYNTLPKKNRDGFENHFSQLIKTMIGLQLIKYISIKFERINNLDVCMVSVGESGKPAYLRNGNQNEDFFVRVGNSTHPFKMSETAEYIKTHWK</sequence>
<organism evidence="4 5">
    <name type="scientific">Candidatus Zambryskibacteria bacterium RIFCSPHIGHO2_02_38_10.5</name>
    <dbReference type="NCBI Taxonomy" id="1802742"/>
    <lineage>
        <taxon>Bacteria</taxon>
        <taxon>Candidatus Zambryskiibacteriota</taxon>
    </lineage>
</organism>
<dbReference type="PANTHER" id="PTHR30595">
    <property type="entry name" value="GLPR-RELATED TRANSCRIPTIONAL REPRESSOR"/>
    <property type="match status" value="1"/>
</dbReference>
<dbReference type="InterPro" id="IPR005182">
    <property type="entry name" value="YdbS-like_PH"/>
</dbReference>
<dbReference type="InterPro" id="IPR038461">
    <property type="entry name" value="Schlafen_AlbA_2_dom_sf"/>
</dbReference>
<dbReference type="Pfam" id="PF04326">
    <property type="entry name" value="SLFN_AlbA_2"/>
    <property type="match status" value="1"/>
</dbReference>
<protein>
    <recommendedName>
        <fullName evidence="6">Schlafen AlbA-2 domain-containing protein</fullName>
    </recommendedName>
</protein>
<feature type="transmembrane region" description="Helical" evidence="1">
    <location>
        <begin position="12"/>
        <end position="34"/>
    </location>
</feature>
<dbReference type="Pfam" id="PF03703">
    <property type="entry name" value="bPH_2"/>
    <property type="match status" value="1"/>
</dbReference>
<evidence type="ECO:0000313" key="4">
    <source>
        <dbReference type="EMBL" id="OHA93239.1"/>
    </source>
</evidence>
<dbReference type="EMBL" id="MHVL01000024">
    <property type="protein sequence ID" value="OHA93239.1"/>
    <property type="molecule type" value="Genomic_DNA"/>
</dbReference>
<keyword evidence="1" id="KW-1133">Transmembrane helix</keyword>
<feature type="domain" description="Schlafen AlbA-2" evidence="3">
    <location>
        <begin position="174"/>
        <end position="310"/>
    </location>
</feature>
<evidence type="ECO:0000256" key="1">
    <source>
        <dbReference type="SAM" id="Phobius"/>
    </source>
</evidence>
<dbReference type="AlphaFoldDB" id="A0A1G2T902"/>
<evidence type="ECO:0000259" key="2">
    <source>
        <dbReference type="Pfam" id="PF03703"/>
    </source>
</evidence>
<evidence type="ECO:0000259" key="3">
    <source>
        <dbReference type="Pfam" id="PF04326"/>
    </source>
</evidence>
<dbReference type="Gene3D" id="3.30.950.30">
    <property type="entry name" value="Schlafen, AAA domain"/>
    <property type="match status" value="1"/>
</dbReference>
<comment type="caution">
    <text evidence="4">The sequence shown here is derived from an EMBL/GenBank/DDBJ whole genome shotgun (WGS) entry which is preliminary data.</text>
</comment>
<dbReference type="InterPro" id="IPR007421">
    <property type="entry name" value="Schlafen_AlbA_2_dom"/>
</dbReference>
<reference evidence="4 5" key="1">
    <citation type="journal article" date="2016" name="Nat. Commun.">
        <title>Thousands of microbial genomes shed light on interconnected biogeochemical processes in an aquifer system.</title>
        <authorList>
            <person name="Anantharaman K."/>
            <person name="Brown C.T."/>
            <person name="Hug L.A."/>
            <person name="Sharon I."/>
            <person name="Castelle C.J."/>
            <person name="Probst A.J."/>
            <person name="Thomas B.C."/>
            <person name="Singh A."/>
            <person name="Wilkins M.J."/>
            <person name="Karaoz U."/>
            <person name="Brodie E.L."/>
            <person name="Williams K.H."/>
            <person name="Hubbard S.S."/>
            <person name="Banfield J.F."/>
        </authorList>
    </citation>
    <scope>NUCLEOTIDE SEQUENCE [LARGE SCALE GENOMIC DNA]</scope>
</reference>